<comment type="caution">
    <text evidence="2">The sequence shown here is derived from an EMBL/GenBank/DDBJ whole genome shotgun (WGS) entry which is preliminary data.</text>
</comment>
<name>A0ABU2NS14_9ACTN</name>
<proteinExistence type="predicted"/>
<evidence type="ECO:0000313" key="3">
    <source>
        <dbReference type="Proteomes" id="UP001183414"/>
    </source>
</evidence>
<evidence type="ECO:0000313" key="2">
    <source>
        <dbReference type="EMBL" id="MDT0379775.1"/>
    </source>
</evidence>
<protein>
    <submittedName>
        <fullName evidence="2">Uncharacterized protein</fullName>
    </submittedName>
</protein>
<reference evidence="3" key="1">
    <citation type="submission" date="2023-07" db="EMBL/GenBank/DDBJ databases">
        <title>30 novel species of actinomycetes from the DSMZ collection.</title>
        <authorList>
            <person name="Nouioui I."/>
        </authorList>
    </citation>
    <scope>NUCLEOTIDE SEQUENCE [LARGE SCALE GENOMIC DNA]</scope>
    <source>
        <strain evidence="3">DSM 42041</strain>
    </source>
</reference>
<keyword evidence="3" id="KW-1185">Reference proteome</keyword>
<dbReference type="EMBL" id="JAVREQ010000010">
    <property type="protein sequence ID" value="MDT0379775.1"/>
    <property type="molecule type" value="Genomic_DNA"/>
</dbReference>
<sequence>MKADLRRTLREHEGGTVTVHLQERLQPPDGARTGIPGGAPVAGHRANAYEV</sequence>
<feature type="region of interest" description="Disordered" evidence="1">
    <location>
        <begin position="26"/>
        <end position="51"/>
    </location>
</feature>
<dbReference type="RefSeq" id="WP_311673563.1">
    <property type="nucleotide sequence ID" value="NZ_JAVREQ010000010.1"/>
</dbReference>
<gene>
    <name evidence="2" type="ORF">RM572_13500</name>
</gene>
<dbReference type="Proteomes" id="UP001183414">
    <property type="component" value="Unassembled WGS sequence"/>
</dbReference>
<accession>A0ABU2NS14</accession>
<evidence type="ECO:0000256" key="1">
    <source>
        <dbReference type="SAM" id="MobiDB-lite"/>
    </source>
</evidence>
<organism evidence="2 3">
    <name type="scientific">Streptomyces hazeniae</name>
    <dbReference type="NCBI Taxonomy" id="3075538"/>
    <lineage>
        <taxon>Bacteria</taxon>
        <taxon>Bacillati</taxon>
        <taxon>Actinomycetota</taxon>
        <taxon>Actinomycetes</taxon>
        <taxon>Kitasatosporales</taxon>
        <taxon>Streptomycetaceae</taxon>
        <taxon>Streptomyces</taxon>
    </lineage>
</organism>